<organism evidence="2 3">
    <name type="scientific">Talaromyces proteolyticus</name>
    <dbReference type="NCBI Taxonomy" id="1131652"/>
    <lineage>
        <taxon>Eukaryota</taxon>
        <taxon>Fungi</taxon>
        <taxon>Dikarya</taxon>
        <taxon>Ascomycota</taxon>
        <taxon>Pezizomycotina</taxon>
        <taxon>Eurotiomycetes</taxon>
        <taxon>Eurotiomycetidae</taxon>
        <taxon>Eurotiales</taxon>
        <taxon>Trichocomaceae</taxon>
        <taxon>Talaromyces</taxon>
        <taxon>Talaromyces sect. Bacilispori</taxon>
    </lineage>
</organism>
<name>A0AAD4KLI9_9EURO</name>
<feature type="region of interest" description="Disordered" evidence="1">
    <location>
        <begin position="1"/>
        <end position="24"/>
    </location>
</feature>
<evidence type="ECO:0000256" key="1">
    <source>
        <dbReference type="SAM" id="MobiDB-lite"/>
    </source>
</evidence>
<dbReference type="Proteomes" id="UP001201262">
    <property type="component" value="Unassembled WGS sequence"/>
</dbReference>
<dbReference type="PANTHER" id="PTHR38887">
    <property type="entry name" value="CHROMOSOME 21, WHOLE GENOME SHOTGUN SEQUENCE"/>
    <property type="match status" value="1"/>
</dbReference>
<proteinExistence type="predicted"/>
<dbReference type="AlphaFoldDB" id="A0AAD4KLI9"/>
<evidence type="ECO:0000313" key="2">
    <source>
        <dbReference type="EMBL" id="KAH8690856.1"/>
    </source>
</evidence>
<gene>
    <name evidence="2" type="ORF">BGW36DRAFT_432635</name>
</gene>
<protein>
    <submittedName>
        <fullName evidence="2">Uncharacterized protein</fullName>
    </submittedName>
</protein>
<evidence type="ECO:0000313" key="3">
    <source>
        <dbReference type="Proteomes" id="UP001201262"/>
    </source>
</evidence>
<dbReference type="EMBL" id="JAJTJA010000013">
    <property type="protein sequence ID" value="KAH8690856.1"/>
    <property type="molecule type" value="Genomic_DNA"/>
</dbReference>
<reference evidence="2" key="1">
    <citation type="submission" date="2021-12" db="EMBL/GenBank/DDBJ databases">
        <title>Convergent genome expansion in fungi linked to evolution of root-endophyte symbiosis.</title>
        <authorList>
            <consortium name="DOE Joint Genome Institute"/>
            <person name="Ke Y.-H."/>
            <person name="Bonito G."/>
            <person name="Liao H.-L."/>
            <person name="Looney B."/>
            <person name="Rojas-Flechas A."/>
            <person name="Nash J."/>
            <person name="Hameed K."/>
            <person name="Schadt C."/>
            <person name="Martin F."/>
            <person name="Crous P.W."/>
            <person name="Miettinen O."/>
            <person name="Magnuson J.K."/>
            <person name="Labbe J."/>
            <person name="Jacobson D."/>
            <person name="Doktycz M.J."/>
            <person name="Veneault-Fourrey C."/>
            <person name="Kuo A."/>
            <person name="Mondo S."/>
            <person name="Calhoun S."/>
            <person name="Riley R."/>
            <person name="Ohm R."/>
            <person name="LaButti K."/>
            <person name="Andreopoulos B."/>
            <person name="Pangilinan J."/>
            <person name="Nolan M."/>
            <person name="Tritt A."/>
            <person name="Clum A."/>
            <person name="Lipzen A."/>
            <person name="Daum C."/>
            <person name="Barry K."/>
            <person name="Grigoriev I.V."/>
            <person name="Vilgalys R."/>
        </authorList>
    </citation>
    <scope>NUCLEOTIDE SEQUENCE</scope>
    <source>
        <strain evidence="2">PMI_201</strain>
    </source>
</reference>
<sequence length="297" mass="33907">MSYYHQEPQPPPYSEFHAESNTESQEQLEEKNFIQQTTQWIPQNPHEHILSRNVRLEKPIVIPRLAVHGMMSSPLPFLRAYSPALRQLNVNIEEFTAFIDNLTIVQTEPVPLQALNLVGTGIGFIPWHWALAAGLSMNAAAIAGSKLTIRARTKRYLATVNREYFEPRGLKASLYKNDDVSALVGYPMGWPELAPAEMQMNPVSMRDRRMQALAPYIAPLSLDVPAPVPQDKMLDKLSAKLIAHTIAKEKKDTLKKQRKLAQGEVSYEEFAEEERKDVKKVKKMDYIVIENLRRYQS</sequence>
<comment type="caution">
    <text evidence="2">The sequence shown here is derived from an EMBL/GenBank/DDBJ whole genome shotgun (WGS) entry which is preliminary data.</text>
</comment>
<accession>A0AAD4KLI9</accession>
<keyword evidence="3" id="KW-1185">Reference proteome</keyword>
<dbReference type="GeneID" id="70251444"/>
<dbReference type="RefSeq" id="XP_046067052.1">
    <property type="nucleotide sequence ID" value="XM_046221157.1"/>
</dbReference>
<dbReference type="InterPro" id="IPR053221">
    <property type="entry name" value="Burnettramic_acid_biosynth"/>
</dbReference>
<dbReference type="PANTHER" id="PTHR38887:SF1">
    <property type="entry name" value="RAS MODIFICATION PROTEIN ERF4"/>
    <property type="match status" value="1"/>
</dbReference>